<sequence length="121" mass="12916">MNINGGGSIVYYSALSLMENRVLFRPVLFAGPISSGPISTGPISPASLASSATPPTAHMQRDGTKLRIQAGLGMECAITGALRADLATSLTFNCTFHSPQWNVTRQLWDFPQLLSHQLSLA</sequence>
<keyword evidence="2" id="KW-1185">Reference proteome</keyword>
<dbReference type="EMBL" id="JAOYFB010000036">
    <property type="protein sequence ID" value="KAK4021468.1"/>
    <property type="molecule type" value="Genomic_DNA"/>
</dbReference>
<comment type="caution">
    <text evidence="1">The sequence shown here is derived from an EMBL/GenBank/DDBJ whole genome shotgun (WGS) entry which is preliminary data.</text>
</comment>
<dbReference type="Proteomes" id="UP001234178">
    <property type="component" value="Unassembled WGS sequence"/>
</dbReference>
<protein>
    <submittedName>
        <fullName evidence="1">Uncharacterized protein</fullName>
    </submittedName>
</protein>
<gene>
    <name evidence="1" type="ORF">OUZ56_003383</name>
</gene>
<evidence type="ECO:0000313" key="2">
    <source>
        <dbReference type="Proteomes" id="UP001234178"/>
    </source>
</evidence>
<name>A0ABR0A8L4_9CRUS</name>
<proteinExistence type="predicted"/>
<organism evidence="1 2">
    <name type="scientific">Daphnia magna</name>
    <dbReference type="NCBI Taxonomy" id="35525"/>
    <lineage>
        <taxon>Eukaryota</taxon>
        <taxon>Metazoa</taxon>
        <taxon>Ecdysozoa</taxon>
        <taxon>Arthropoda</taxon>
        <taxon>Crustacea</taxon>
        <taxon>Branchiopoda</taxon>
        <taxon>Diplostraca</taxon>
        <taxon>Cladocera</taxon>
        <taxon>Anomopoda</taxon>
        <taxon>Daphniidae</taxon>
        <taxon>Daphnia</taxon>
    </lineage>
</organism>
<reference evidence="1 2" key="1">
    <citation type="journal article" date="2023" name="Nucleic Acids Res.">
        <title>The hologenome of Daphnia magna reveals possible DNA methylation and microbiome-mediated evolution of the host genome.</title>
        <authorList>
            <person name="Chaturvedi A."/>
            <person name="Li X."/>
            <person name="Dhandapani V."/>
            <person name="Marshall H."/>
            <person name="Kissane S."/>
            <person name="Cuenca-Cambronero M."/>
            <person name="Asole G."/>
            <person name="Calvet F."/>
            <person name="Ruiz-Romero M."/>
            <person name="Marangio P."/>
            <person name="Guigo R."/>
            <person name="Rago D."/>
            <person name="Mirbahai L."/>
            <person name="Eastwood N."/>
            <person name="Colbourne J.K."/>
            <person name="Zhou J."/>
            <person name="Mallon E."/>
            <person name="Orsini L."/>
        </authorList>
    </citation>
    <scope>NUCLEOTIDE SEQUENCE [LARGE SCALE GENOMIC DNA]</scope>
    <source>
        <strain evidence="1">LRV0_1</strain>
    </source>
</reference>
<accession>A0ABR0A8L4</accession>
<evidence type="ECO:0000313" key="1">
    <source>
        <dbReference type="EMBL" id="KAK4021468.1"/>
    </source>
</evidence>